<dbReference type="InterPro" id="IPR023753">
    <property type="entry name" value="FAD/NAD-binding_dom"/>
</dbReference>
<dbReference type="PRINTS" id="PR00411">
    <property type="entry name" value="PNDRDTASEI"/>
</dbReference>
<dbReference type="Gene3D" id="3.30.390.30">
    <property type="match status" value="1"/>
</dbReference>
<dbReference type="InterPro" id="IPR012999">
    <property type="entry name" value="Pyr_OxRdtase_I_AS"/>
</dbReference>
<comment type="cofactor">
    <cofactor evidence="1">
        <name>FAD</name>
        <dbReference type="ChEBI" id="CHEBI:57692"/>
    </cofactor>
</comment>
<evidence type="ECO:0000256" key="4">
    <source>
        <dbReference type="ARBA" id="ARBA00022827"/>
    </source>
</evidence>
<keyword evidence="6 9" id="KW-0560">Oxidoreductase</keyword>
<protein>
    <submittedName>
        <fullName evidence="14">Pyridine nucleotide-disulfide oxidoreductase</fullName>
    </submittedName>
</protein>
<dbReference type="Pfam" id="PF09335">
    <property type="entry name" value="VTT_dom"/>
    <property type="match status" value="1"/>
</dbReference>
<evidence type="ECO:0000259" key="12">
    <source>
        <dbReference type="Pfam" id="PF07992"/>
    </source>
</evidence>
<dbReference type="InterPro" id="IPR016156">
    <property type="entry name" value="FAD/NAD-linked_Rdtase_dimer_sf"/>
</dbReference>
<evidence type="ECO:0000313" key="14">
    <source>
        <dbReference type="EMBL" id="NMF93941.1"/>
    </source>
</evidence>
<evidence type="ECO:0000256" key="6">
    <source>
        <dbReference type="ARBA" id="ARBA00023002"/>
    </source>
</evidence>
<proteinExistence type="inferred from homology"/>
<evidence type="ECO:0000313" key="15">
    <source>
        <dbReference type="Proteomes" id="UP000601990"/>
    </source>
</evidence>
<keyword evidence="4 9" id="KW-0274">FAD</keyword>
<feature type="domain" description="Pyridine nucleotide-disulphide oxidoreductase dimerisation" evidence="11">
    <location>
        <begin position="580"/>
        <end position="688"/>
    </location>
</feature>
<feature type="transmembrane region" description="Helical" evidence="10">
    <location>
        <begin position="79"/>
        <end position="104"/>
    </location>
</feature>
<evidence type="ECO:0000256" key="1">
    <source>
        <dbReference type="ARBA" id="ARBA00001974"/>
    </source>
</evidence>
<gene>
    <name evidence="14" type="ORF">GO608_11435</name>
</gene>
<evidence type="ECO:0000259" key="13">
    <source>
        <dbReference type="Pfam" id="PF09335"/>
    </source>
</evidence>
<feature type="transmembrane region" description="Helical" evidence="10">
    <location>
        <begin position="163"/>
        <end position="180"/>
    </location>
</feature>
<comment type="caution">
    <text evidence="14">The sequence shown here is derived from an EMBL/GenBank/DDBJ whole genome shotgun (WGS) entry which is preliminary data.</text>
</comment>
<evidence type="ECO:0000256" key="8">
    <source>
        <dbReference type="ARBA" id="ARBA00023284"/>
    </source>
</evidence>
<keyword evidence="10" id="KW-1133">Transmembrane helix</keyword>
<keyword evidence="5" id="KW-0521">NADP</keyword>
<keyword evidence="3 9" id="KW-0285">Flavoprotein</keyword>
<evidence type="ECO:0000256" key="3">
    <source>
        <dbReference type="ARBA" id="ARBA00022630"/>
    </source>
</evidence>
<dbReference type="EMBL" id="WTVH01000020">
    <property type="protein sequence ID" value="NMF93941.1"/>
    <property type="molecule type" value="Genomic_DNA"/>
</dbReference>
<dbReference type="SUPFAM" id="SSF55424">
    <property type="entry name" value="FAD/NAD-linked reductases, dimerisation (C-terminal) domain"/>
    <property type="match status" value="1"/>
</dbReference>
<evidence type="ECO:0000256" key="7">
    <source>
        <dbReference type="ARBA" id="ARBA00023157"/>
    </source>
</evidence>
<dbReference type="RefSeq" id="WP_169199188.1">
    <property type="nucleotide sequence ID" value="NZ_WTVH02000006.1"/>
</dbReference>
<dbReference type="PANTHER" id="PTHR43014">
    <property type="entry name" value="MERCURIC REDUCTASE"/>
    <property type="match status" value="1"/>
</dbReference>
<dbReference type="Gene3D" id="3.50.50.60">
    <property type="entry name" value="FAD/NAD(P)-binding domain"/>
    <property type="match status" value="2"/>
</dbReference>
<dbReference type="PROSITE" id="PS00076">
    <property type="entry name" value="PYRIDINE_REDOX_1"/>
    <property type="match status" value="1"/>
</dbReference>
<evidence type="ECO:0000256" key="9">
    <source>
        <dbReference type="RuleBase" id="RU003691"/>
    </source>
</evidence>
<evidence type="ECO:0000259" key="11">
    <source>
        <dbReference type="Pfam" id="PF02852"/>
    </source>
</evidence>
<dbReference type="PANTHER" id="PTHR43014:SF2">
    <property type="entry name" value="MERCURIC REDUCTASE"/>
    <property type="match status" value="1"/>
</dbReference>
<keyword evidence="10" id="KW-0812">Transmembrane</keyword>
<dbReference type="SUPFAM" id="SSF51905">
    <property type="entry name" value="FAD/NAD(P)-binding domain"/>
    <property type="match status" value="1"/>
</dbReference>
<dbReference type="InterPro" id="IPR032816">
    <property type="entry name" value="VTT_dom"/>
</dbReference>
<feature type="transmembrane region" description="Helical" evidence="10">
    <location>
        <begin position="200"/>
        <end position="218"/>
    </location>
</feature>
<feature type="domain" description="FAD/NAD(P)-binding" evidence="12">
    <location>
        <begin position="239"/>
        <end position="558"/>
    </location>
</feature>
<keyword evidence="8 9" id="KW-0676">Redox-active center</keyword>
<accession>A0ABX1N3W0</accession>
<dbReference type="InterPro" id="IPR036188">
    <property type="entry name" value="FAD/NAD-bd_sf"/>
</dbReference>
<keyword evidence="7" id="KW-1015">Disulfide bond</keyword>
<dbReference type="Proteomes" id="UP000601990">
    <property type="component" value="Unassembled WGS sequence"/>
</dbReference>
<dbReference type="Pfam" id="PF02852">
    <property type="entry name" value="Pyr_redox_dim"/>
    <property type="match status" value="1"/>
</dbReference>
<feature type="domain" description="VTT" evidence="13">
    <location>
        <begin position="71"/>
        <end position="184"/>
    </location>
</feature>
<evidence type="ECO:0000256" key="5">
    <source>
        <dbReference type="ARBA" id="ARBA00022857"/>
    </source>
</evidence>
<evidence type="ECO:0000256" key="10">
    <source>
        <dbReference type="SAM" id="Phobius"/>
    </source>
</evidence>
<dbReference type="InterPro" id="IPR004099">
    <property type="entry name" value="Pyr_nucl-diS_OxRdtase_dimer"/>
</dbReference>
<keyword evidence="10" id="KW-0472">Membrane</keyword>
<feature type="transmembrane region" description="Helical" evidence="10">
    <location>
        <begin position="239"/>
        <end position="259"/>
    </location>
</feature>
<evidence type="ECO:0000256" key="2">
    <source>
        <dbReference type="ARBA" id="ARBA00007532"/>
    </source>
</evidence>
<reference evidence="14" key="1">
    <citation type="submission" date="2019-12" db="EMBL/GenBank/DDBJ databases">
        <title>Comparative genomics gives insights into the taxonomy of the Azoarcus-Aromatoleum group and reveals separate origins of nif in the plant-associated Azoarcus and non-plant-associated Aromatoleum sub-groups.</title>
        <authorList>
            <person name="Lafos M."/>
            <person name="Maluk M."/>
            <person name="Batista M."/>
            <person name="Junghare M."/>
            <person name="Carmona M."/>
            <person name="Faoro H."/>
            <person name="Cruz L.M."/>
            <person name="Battistoni F."/>
            <person name="De Souza E."/>
            <person name="Pedrosa F."/>
            <person name="Chen W.-M."/>
            <person name="Poole P.S."/>
            <person name="Dixon R.A."/>
            <person name="James E.K."/>
        </authorList>
    </citation>
    <scope>NUCLEOTIDE SEQUENCE</scope>
    <source>
        <strain evidence="14">U120</strain>
    </source>
</reference>
<organism evidence="14 15">
    <name type="scientific">Aromatoleum buckelii</name>
    <dbReference type="NCBI Taxonomy" id="200254"/>
    <lineage>
        <taxon>Bacteria</taxon>
        <taxon>Pseudomonadati</taxon>
        <taxon>Pseudomonadota</taxon>
        <taxon>Betaproteobacteria</taxon>
        <taxon>Rhodocyclales</taxon>
        <taxon>Rhodocyclaceae</taxon>
        <taxon>Aromatoleum</taxon>
    </lineage>
</organism>
<feature type="transmembrane region" description="Helical" evidence="10">
    <location>
        <begin position="134"/>
        <end position="156"/>
    </location>
</feature>
<comment type="similarity">
    <text evidence="2 9">Belongs to the class-I pyridine nucleotide-disulfide oxidoreductase family.</text>
</comment>
<name>A0ABX1N3W0_9RHOO</name>
<sequence length="733" mass="80202">MKTSRLILLSTLVLAIALFFVLDLDRYFSLDFFKTQQAAIEGWREQRPVAAALGFFAVYVAVTGLSLPGAAVMTLVAGAIFGLAWGTLIVSFASTIGATLAFLASRFVLRDTVQARFGERLHAINEGVAKDGGFYLFTLRLVPLFPFFVINLVMGLTPIRTWTFYWVSQLGMLAGTVAYVNAGTQLAQIDSLSGILSPSLLASFALLGVFPLIAKKLIEIVKARRVYAGWVKPARFDRNLVVIGAGAAGLVSSYIAAAVKAKVTLVEKHKMGGDCLNTGCVPSKALIRSAKLLSHMRRSREFGIRSARAEFDFADVMERVHAIIKSVEPHDSVERYTGLGVEVIEGRAKIVSPWEVEITLSDGGHTTLSTRSIIIAAGGRPTVPPIPGIEDVGYYTSDTIWALRALPRRLLVLGGGPIGCELTQTFARFGAAVTLIVKGERIMPREDAEVSEMVMARFRAEGIDLRTGHDTRRFVVEDGEKILVAEHQGQEVRIPFDVLLVAVGRTAQLKGYGLEELGVSTGRTVDVNEYLQTSFPNIYAAGDVAGPYQFTHTAAHQAWYASVNALFAPFRKFRADYSAVPWATFVDPEVARVGFNEQEARARNIPFELTRFDIADLDRAIADSEAHGFVKVLTVPGKDRILGVTIVGEHAGDLIAEYVIAMRHGLGLNKILGTIHIYPTLAEANKYAAGEWKRAHAPRKLLEWVGRFHDWRRGSGERLPDSEIRTTSKSAIL</sequence>
<dbReference type="Pfam" id="PF07992">
    <property type="entry name" value="Pyr_redox_2"/>
    <property type="match status" value="1"/>
</dbReference>
<keyword evidence="15" id="KW-1185">Reference proteome</keyword>
<dbReference type="PRINTS" id="PR00368">
    <property type="entry name" value="FADPNR"/>
</dbReference>
<feature type="transmembrane region" description="Helical" evidence="10">
    <location>
        <begin position="48"/>
        <end position="67"/>
    </location>
</feature>